<accession>F0U4U7</accession>
<name>F0U4U7_AJEC8</name>
<dbReference type="HOGENOM" id="CLU_1786359_0_0_1"/>
<organism evidence="2">
    <name type="scientific">Ajellomyces capsulatus (strain H88)</name>
    <name type="common">Darling's disease fungus</name>
    <name type="synonym">Histoplasma capsulatum</name>
    <dbReference type="NCBI Taxonomy" id="544711"/>
    <lineage>
        <taxon>Eukaryota</taxon>
        <taxon>Fungi</taxon>
        <taxon>Dikarya</taxon>
        <taxon>Ascomycota</taxon>
        <taxon>Pezizomycotina</taxon>
        <taxon>Eurotiomycetes</taxon>
        <taxon>Eurotiomycetidae</taxon>
        <taxon>Onygenales</taxon>
        <taxon>Ajellomycetaceae</taxon>
        <taxon>Histoplasma</taxon>
    </lineage>
</organism>
<reference evidence="2" key="1">
    <citation type="submission" date="2008-07" db="EMBL/GenBank/DDBJ databases">
        <title>Annotation of Ajellomyces capsulatus strain H88.</title>
        <authorList>
            <person name="Champion M."/>
            <person name="Cuomo C."/>
            <person name="Ma L.-J."/>
            <person name="Henn M.R."/>
            <person name="Sil A."/>
            <person name="Goldman B."/>
            <person name="Young S.K."/>
            <person name="Kodira C.D."/>
            <person name="Zeng Q."/>
            <person name="Koehrsen M."/>
            <person name="Alvarado L."/>
            <person name="Berlin A."/>
            <person name="Borenstein D."/>
            <person name="Chen Z."/>
            <person name="Engels R."/>
            <person name="Freedman E."/>
            <person name="Gellesch M."/>
            <person name="Goldberg J."/>
            <person name="Griggs A."/>
            <person name="Gujja S."/>
            <person name="Heiman D."/>
            <person name="Hepburn T."/>
            <person name="Howarth C."/>
            <person name="Jen D."/>
            <person name="Larson L."/>
            <person name="Lewis B."/>
            <person name="Mehta T."/>
            <person name="Park D."/>
            <person name="Pearson M."/>
            <person name="Roberts A."/>
            <person name="Saif S."/>
            <person name="Shea T."/>
            <person name="Shenoy N."/>
            <person name="Sisk P."/>
            <person name="Stolte C."/>
            <person name="Sykes S."/>
            <person name="Walk T."/>
            <person name="White J."/>
            <person name="Yandava C."/>
            <person name="Klein B."/>
            <person name="McEwen J.G."/>
            <person name="Puccia R."/>
            <person name="Goldman G.H."/>
            <person name="Felipe M.S."/>
            <person name="Nino-Vega G."/>
            <person name="San-Blas G."/>
            <person name="Taylor J."/>
            <person name="Mendoza L."/>
            <person name="Galagan J."/>
            <person name="Nusbaum C."/>
            <person name="Birren B."/>
        </authorList>
    </citation>
    <scope>NUCLEOTIDE SEQUENCE [LARGE SCALE GENOMIC DNA]</scope>
    <source>
        <strain evidence="2">H88</strain>
    </source>
</reference>
<sequence>MTSALAATPDVCSGVGGYKSFSLPPIKGWELPTSKTSRRNYLDHHGFFLPPSLTQMAPSLSLPFALKSTLRECFWSLIPGAVITHPSSSSWGPGVSVCLNMTKATPTDTMGPYTESFRGYVVSSSSLRDNVLGGKMGENWDTYRG</sequence>
<dbReference type="OMA" id="WELPTSK"/>
<evidence type="ECO:0000313" key="1">
    <source>
        <dbReference type="EMBL" id="EGC41201.1"/>
    </source>
</evidence>
<dbReference type="AlphaFoldDB" id="F0U4U7"/>
<protein>
    <submittedName>
        <fullName evidence="1">Predicted protein</fullName>
    </submittedName>
</protein>
<proteinExistence type="predicted"/>
<gene>
    <name evidence="1" type="ORF">HCEG_00563</name>
</gene>
<dbReference type="Proteomes" id="UP000008142">
    <property type="component" value="Unassembled WGS sequence"/>
</dbReference>
<dbReference type="EMBL" id="DS990636">
    <property type="protein sequence ID" value="EGC41201.1"/>
    <property type="molecule type" value="Genomic_DNA"/>
</dbReference>
<evidence type="ECO:0000313" key="2">
    <source>
        <dbReference type="Proteomes" id="UP000008142"/>
    </source>
</evidence>